<evidence type="ECO:0000256" key="6">
    <source>
        <dbReference type="SAM" id="MobiDB-lite"/>
    </source>
</evidence>
<dbReference type="EMBL" id="UPSH01000001">
    <property type="protein sequence ID" value="VBB17811.1"/>
    <property type="molecule type" value="Genomic_DNA"/>
</dbReference>
<feature type="compositionally biased region" description="Acidic residues" evidence="6">
    <location>
        <begin position="386"/>
        <end position="395"/>
    </location>
</feature>
<dbReference type="SMART" id="SM00212">
    <property type="entry name" value="UBCc"/>
    <property type="match status" value="1"/>
</dbReference>
<protein>
    <recommendedName>
        <fullName evidence="2">E2 ubiquitin-conjugating enzyme</fullName>
        <ecNumber evidence="2">2.3.2.23</ecNumber>
    </recommendedName>
    <alternativeName>
        <fullName evidence="4">Ubiquitin carrier protein</fullName>
    </alternativeName>
    <alternativeName>
        <fullName evidence="3">Ubiquitin-protein ligase</fullName>
    </alternativeName>
</protein>
<dbReference type="Pfam" id="PF00179">
    <property type="entry name" value="UQ_con"/>
    <property type="match status" value="1"/>
</dbReference>
<evidence type="ECO:0000256" key="1">
    <source>
        <dbReference type="ARBA" id="ARBA00004906"/>
    </source>
</evidence>
<keyword evidence="9" id="KW-1185">Reference proteome</keyword>
<feature type="region of interest" description="Disordered" evidence="6">
    <location>
        <begin position="230"/>
        <end position="529"/>
    </location>
</feature>
<evidence type="ECO:0000256" key="3">
    <source>
        <dbReference type="ARBA" id="ARBA00030012"/>
    </source>
</evidence>
<dbReference type="PANTHER" id="PTHR24067">
    <property type="entry name" value="UBIQUITIN-CONJUGATING ENZYME E2"/>
    <property type="match status" value="1"/>
</dbReference>
<comment type="pathway">
    <text evidence="1">Protein modification; protein ubiquitination.</text>
</comment>
<feature type="coiled-coil region" evidence="5">
    <location>
        <begin position="23"/>
        <end position="57"/>
    </location>
</feature>
<evidence type="ECO:0000256" key="2">
    <source>
        <dbReference type="ARBA" id="ARBA00012486"/>
    </source>
</evidence>
<feature type="compositionally biased region" description="Basic and acidic residues" evidence="6">
    <location>
        <begin position="465"/>
        <end position="500"/>
    </location>
</feature>
<feature type="domain" description="UBC core" evidence="7">
    <location>
        <begin position="28"/>
        <end position="176"/>
    </location>
</feature>
<evidence type="ECO:0000313" key="8">
    <source>
        <dbReference type="EMBL" id="VBB17811.1"/>
    </source>
</evidence>
<dbReference type="EC" id="2.3.2.23" evidence="2"/>
<dbReference type="InterPro" id="IPR000608">
    <property type="entry name" value="UBC"/>
</dbReference>
<feature type="compositionally biased region" description="Basic and acidic residues" evidence="6">
    <location>
        <begin position="304"/>
        <end position="365"/>
    </location>
</feature>
<feature type="compositionally biased region" description="Basic and acidic residues" evidence="6">
    <location>
        <begin position="429"/>
        <end position="450"/>
    </location>
</feature>
<sequence>LIIKQYVKKHDIIIISKKMSAMNANQILAAKRLQGELKQLEKNREEYYHVIQDEKDQHTFYFLIRGDASTPYKGGYYIGKIALPKDYPTTPGDFYMLTPSGRFNVNAKICLTNSGYHKESWTPMWNINNMVVAFVSIFSSDDTTGISHIKETPSERKNKAVASVKYNMDHHKDIWLRFTQFVKPDGTVRTDDEVKAWIQENAPKKANKKVVGAKADDKMVKVVKAGTKVEAKADAKASPKKESPKKESPKKESPKKASPKKADSKDKEPKKANSKDSNKDAVKAEAKVDDKADAKQGNTAKAPVKKDDDKKVVAKAPVKKEAEKKASHKVEAKASSKDSSKDSSKGSDKESIKSTSKVDKADKTVKAVKPIKIAKSASKDANVKEEESDDVEGGMEETPKVANGTANAKKQVDEGANSAGEEEVITIGKKSEKDASKTKPVAEPKVEPKVNAKSSKKQPQSAEPAPEKNADTKSNSKSDSKTETKKVVKADTKAQPEAEQVKVASKKVVKADKQEPVVQDAKAGAKTEVKTGTKVEVKAPEPVQVKVSVAEAREAQRKETLKIVSKNKQLPQNYQEWRKMIDRTTLQTYDQKLFRMMF</sequence>
<evidence type="ECO:0000256" key="5">
    <source>
        <dbReference type="SAM" id="Coils"/>
    </source>
</evidence>
<evidence type="ECO:0000313" key="9">
    <source>
        <dbReference type="Proteomes" id="UP000594342"/>
    </source>
</evidence>
<reference evidence="8 9" key="1">
    <citation type="submission" date="2018-10" db="EMBL/GenBank/DDBJ databases">
        <authorList>
            <consortium name="IHU Genomes"/>
        </authorList>
    </citation>
    <scope>NUCLEOTIDE SEQUENCE [LARGE SCALE GENOMIC DNA]</scope>
    <source>
        <strain evidence="8 9">A1</strain>
    </source>
</reference>
<evidence type="ECO:0000259" key="7">
    <source>
        <dbReference type="PROSITE" id="PS50127"/>
    </source>
</evidence>
<gene>
    <name evidence="8" type="ORF">YASMINEVIRUS_274</name>
</gene>
<dbReference type="UniPathway" id="UPA00143"/>
<dbReference type="InterPro" id="IPR016135">
    <property type="entry name" value="UBQ-conjugating_enzyme/RWD"/>
</dbReference>
<dbReference type="PROSITE" id="PS50127">
    <property type="entry name" value="UBC_2"/>
    <property type="match status" value="1"/>
</dbReference>
<evidence type="ECO:0000256" key="4">
    <source>
        <dbReference type="ARBA" id="ARBA00031729"/>
    </source>
</evidence>
<dbReference type="Proteomes" id="UP000594342">
    <property type="component" value="Unassembled WGS sequence"/>
</dbReference>
<accession>A0A5K0U8G5</accession>
<dbReference type="CDD" id="cd23799">
    <property type="entry name" value="UBCc_UBE2J"/>
    <property type="match status" value="1"/>
</dbReference>
<feature type="non-terminal residue" evidence="8">
    <location>
        <position position="1"/>
    </location>
</feature>
<proteinExistence type="predicted"/>
<dbReference type="GO" id="GO:0061631">
    <property type="term" value="F:ubiquitin conjugating enzyme activity"/>
    <property type="evidence" value="ECO:0007669"/>
    <property type="project" value="UniProtKB-EC"/>
</dbReference>
<name>A0A5K0U8G5_9VIRU</name>
<dbReference type="GO" id="GO:0016567">
    <property type="term" value="P:protein ubiquitination"/>
    <property type="evidence" value="ECO:0007669"/>
    <property type="project" value="UniProtKB-UniPathway"/>
</dbReference>
<keyword evidence="5" id="KW-0175">Coiled coil</keyword>
<dbReference type="InterPro" id="IPR050113">
    <property type="entry name" value="Ub_conjugating_enzyme"/>
</dbReference>
<dbReference type="Gene3D" id="3.10.110.10">
    <property type="entry name" value="Ubiquitin Conjugating Enzyme"/>
    <property type="match status" value="1"/>
</dbReference>
<feature type="compositionally biased region" description="Basic and acidic residues" evidence="6">
    <location>
        <begin position="230"/>
        <end position="294"/>
    </location>
</feature>
<organism evidence="8 9">
    <name type="scientific">Yasminevirus sp. GU-2018</name>
    <dbReference type="NCBI Taxonomy" id="2420051"/>
    <lineage>
        <taxon>Viruses</taxon>
        <taxon>Varidnaviria</taxon>
        <taxon>Bamfordvirae</taxon>
        <taxon>Nucleocytoviricota</taxon>
        <taxon>Megaviricetes</taxon>
        <taxon>Imitervirales</taxon>
        <taxon>Mimiviridae</taxon>
        <taxon>Klosneuvirinae</taxon>
        <taxon>Yasminevirus</taxon>
        <taxon>Yasminevirus saudimassiliense</taxon>
    </lineage>
</organism>
<dbReference type="SUPFAM" id="SSF54495">
    <property type="entry name" value="UBC-like"/>
    <property type="match status" value="1"/>
</dbReference>
<comment type="caution">
    <text evidence="8">The sequence shown here is derived from an EMBL/GenBank/DDBJ whole genome shotgun (WGS) entry which is preliminary data.</text>
</comment>